<feature type="region of interest" description="Disordered" evidence="5">
    <location>
        <begin position="330"/>
        <end position="390"/>
    </location>
</feature>
<keyword evidence="3" id="KW-0862">Zinc</keyword>
<dbReference type="EMBL" id="NIVC01002209">
    <property type="protein sequence ID" value="PAA59945.1"/>
    <property type="molecule type" value="Genomic_DNA"/>
</dbReference>
<evidence type="ECO:0000256" key="4">
    <source>
        <dbReference type="PROSITE-ProRule" id="PRU00175"/>
    </source>
</evidence>
<feature type="domain" description="RING-type" evidence="6">
    <location>
        <begin position="686"/>
        <end position="721"/>
    </location>
</feature>
<evidence type="ECO:0000313" key="8">
    <source>
        <dbReference type="Proteomes" id="UP000215902"/>
    </source>
</evidence>
<dbReference type="GO" id="GO:0008270">
    <property type="term" value="F:zinc ion binding"/>
    <property type="evidence" value="ECO:0007669"/>
    <property type="project" value="UniProtKB-KW"/>
</dbReference>
<comment type="similarity">
    <text evidence="1">Belongs to the IAP family.</text>
</comment>
<dbReference type="GO" id="GO:0043027">
    <property type="term" value="F:cysteine-type endopeptidase inhibitor activity involved in apoptotic process"/>
    <property type="evidence" value="ECO:0007669"/>
    <property type="project" value="TreeGrafter"/>
</dbReference>
<dbReference type="PANTHER" id="PTHR10044">
    <property type="entry name" value="INHIBITOR OF APOPTOSIS"/>
    <property type="match status" value="1"/>
</dbReference>
<dbReference type="PROSITE" id="PS50143">
    <property type="entry name" value="BIR_REPEAT_2"/>
    <property type="match status" value="2"/>
</dbReference>
<comment type="caution">
    <text evidence="7">The sequence shown here is derived from an EMBL/GenBank/DDBJ whole genome shotgun (WGS) entry which is preliminary data.</text>
</comment>
<dbReference type="GO" id="GO:0043066">
    <property type="term" value="P:negative regulation of apoptotic process"/>
    <property type="evidence" value="ECO:0007669"/>
    <property type="project" value="TreeGrafter"/>
</dbReference>
<dbReference type="STRING" id="282301.A0A267EEG0"/>
<dbReference type="GO" id="GO:0031398">
    <property type="term" value="P:positive regulation of protein ubiquitination"/>
    <property type="evidence" value="ECO:0007669"/>
    <property type="project" value="TreeGrafter"/>
</dbReference>
<dbReference type="PROSITE" id="PS50089">
    <property type="entry name" value="ZF_RING_2"/>
    <property type="match status" value="1"/>
</dbReference>
<name>A0A267EEG0_9PLAT</name>
<evidence type="ECO:0000256" key="3">
    <source>
        <dbReference type="ARBA" id="ARBA00022833"/>
    </source>
</evidence>
<dbReference type="Gene3D" id="1.10.1170.10">
    <property type="entry name" value="Inhibitor Of Apoptosis Protein (2mihbC-IAP-1), Chain A"/>
    <property type="match status" value="2"/>
</dbReference>
<keyword evidence="2 4" id="KW-0863">Zinc-finger</keyword>
<dbReference type="GO" id="GO:0005634">
    <property type="term" value="C:nucleus"/>
    <property type="evidence" value="ECO:0007669"/>
    <property type="project" value="TreeGrafter"/>
</dbReference>
<reference evidence="7 8" key="1">
    <citation type="submission" date="2017-06" db="EMBL/GenBank/DDBJ databases">
        <title>A platform for efficient transgenesis in Macrostomum lignano, a flatworm model organism for stem cell research.</title>
        <authorList>
            <person name="Berezikov E."/>
        </authorList>
    </citation>
    <scope>NUCLEOTIDE SEQUENCE [LARGE SCALE GENOMIC DNA]</scope>
    <source>
        <strain evidence="7">DV1</strain>
        <tissue evidence="7">Whole organism</tissue>
    </source>
</reference>
<dbReference type="PANTHER" id="PTHR10044:SF139">
    <property type="entry name" value="DEATH-ASSOCIATED INHIBITOR OF APOPTOSIS 2"/>
    <property type="match status" value="1"/>
</dbReference>
<dbReference type="Proteomes" id="UP000215902">
    <property type="component" value="Unassembled WGS sequence"/>
</dbReference>
<organism evidence="7 8">
    <name type="scientific">Macrostomum lignano</name>
    <dbReference type="NCBI Taxonomy" id="282301"/>
    <lineage>
        <taxon>Eukaryota</taxon>
        <taxon>Metazoa</taxon>
        <taxon>Spiralia</taxon>
        <taxon>Lophotrochozoa</taxon>
        <taxon>Platyhelminthes</taxon>
        <taxon>Rhabditophora</taxon>
        <taxon>Macrostomorpha</taxon>
        <taxon>Macrostomida</taxon>
        <taxon>Macrostomidae</taxon>
        <taxon>Macrostomum</taxon>
    </lineage>
</organism>
<dbReference type="Gene3D" id="3.30.40.10">
    <property type="entry name" value="Zinc/RING finger domain, C3HC4 (zinc finger)"/>
    <property type="match status" value="1"/>
</dbReference>
<dbReference type="GO" id="GO:0061630">
    <property type="term" value="F:ubiquitin protein ligase activity"/>
    <property type="evidence" value="ECO:0007669"/>
    <property type="project" value="TreeGrafter"/>
</dbReference>
<dbReference type="SMART" id="SM00238">
    <property type="entry name" value="BIR"/>
    <property type="match status" value="1"/>
</dbReference>
<gene>
    <name evidence="7" type="ORF">BOX15_Mlig006613g1</name>
</gene>
<dbReference type="GO" id="GO:0005737">
    <property type="term" value="C:cytoplasm"/>
    <property type="evidence" value="ECO:0007669"/>
    <property type="project" value="TreeGrafter"/>
</dbReference>
<evidence type="ECO:0000259" key="6">
    <source>
        <dbReference type="PROSITE" id="PS50089"/>
    </source>
</evidence>
<keyword evidence="8" id="KW-1185">Reference proteome</keyword>
<protein>
    <recommendedName>
        <fullName evidence="6">RING-type domain-containing protein</fullName>
    </recommendedName>
</protein>
<dbReference type="InterPro" id="IPR013083">
    <property type="entry name" value="Znf_RING/FYVE/PHD"/>
</dbReference>
<dbReference type="Pfam" id="PF00653">
    <property type="entry name" value="BIR"/>
    <property type="match status" value="1"/>
</dbReference>
<dbReference type="OrthoDB" id="297881at2759"/>
<keyword evidence="2 4" id="KW-0479">Metal-binding</keyword>
<dbReference type="InterPro" id="IPR001370">
    <property type="entry name" value="BIR_rpt"/>
</dbReference>
<dbReference type="Pfam" id="PF13920">
    <property type="entry name" value="zf-C3HC4_3"/>
    <property type="match status" value="1"/>
</dbReference>
<dbReference type="InterPro" id="IPR050784">
    <property type="entry name" value="IAP"/>
</dbReference>
<sequence length="734" mass="81805">MEYDGIQHRSDEAVRYNENPCYKKRPADPYRRSSSSSSSDRGFESSNELDNENCSILSSTAKFRDHILTNDPNEKEHWKQESRMEMAKKSLTVLNETVKIHSSLSVAQLINHLTFTSQQLNDLGCRTKQLFKSFEKIQLEEGKDDSTNRCLTIALLNRADCFEKQQNQALSSNSANTTTNQWRPCPRLRHYRQQQQQQQQQVCILQFSDRPFNADQQGPVCGVPQSRADMHSEANRLATFEDAGEATCWTTTDIGEDVRRALARAGWFRSNREGGLRCAFCYGNVDAAAARRSLASYAGGDRTFWPMQLHQFRFGTCPMVLQLAVGNRPLPEEDREASEPKPLRAPVACSEDNDPSSSSGSWTTENAASSTVAPSSESEARHQLRRRPGLPTATLAAARSACDPRSDSNLSLLERSLLIQKNSCDVAVETYHPLCYPEMSDPAEREATLTATAGQLTLNSSSSAVVPLPASLLAQAGFFQLSGTDCLACYWCGVNLRHWLPDDEPWIEHARWSPRCCHLLLERGADFVLSSRRLHPPYVTPLDKVSVSSMTSVSLSSTSSKTTPVGSAAKSAKADPPSVCIDYRIELRQLRSRDDTSIVLLARQLLDGGYCRDVRTAVAEKLRNTGADFTSGQLLLSAVMDVRQRRERLGLDSAQYHDLRMSELDDITLADAEHLNSDAEIDWRACKVCMDRRINVTLMDCGHFCCCSNCSRSLSDCPVCRAPIRATLLIRSDS</sequence>
<dbReference type="AlphaFoldDB" id="A0A267EEG0"/>
<feature type="compositionally biased region" description="Polar residues" evidence="5">
    <location>
        <begin position="362"/>
        <end position="377"/>
    </location>
</feature>
<dbReference type="InterPro" id="IPR001841">
    <property type="entry name" value="Znf_RING"/>
</dbReference>
<evidence type="ECO:0000256" key="2">
    <source>
        <dbReference type="ARBA" id="ARBA00022771"/>
    </source>
</evidence>
<accession>A0A267EEG0</accession>
<dbReference type="SUPFAM" id="SSF57924">
    <property type="entry name" value="Inhibitor of apoptosis (IAP) repeat"/>
    <property type="match status" value="2"/>
</dbReference>
<evidence type="ECO:0000256" key="1">
    <source>
        <dbReference type="ARBA" id="ARBA00006672"/>
    </source>
</evidence>
<evidence type="ECO:0000313" key="7">
    <source>
        <dbReference type="EMBL" id="PAA59945.1"/>
    </source>
</evidence>
<proteinExistence type="inferred from homology"/>
<evidence type="ECO:0000256" key="5">
    <source>
        <dbReference type="SAM" id="MobiDB-lite"/>
    </source>
</evidence>
<dbReference type="GO" id="GO:0051726">
    <property type="term" value="P:regulation of cell cycle"/>
    <property type="evidence" value="ECO:0007669"/>
    <property type="project" value="TreeGrafter"/>
</dbReference>
<feature type="region of interest" description="Disordered" evidence="5">
    <location>
        <begin position="1"/>
        <end position="50"/>
    </location>
</feature>
<feature type="compositionally biased region" description="Basic and acidic residues" evidence="5">
    <location>
        <begin position="1"/>
        <end position="15"/>
    </location>
</feature>
<dbReference type="CDD" id="cd16510">
    <property type="entry name" value="RING-HC_IAPs"/>
    <property type="match status" value="1"/>
</dbReference>